<evidence type="ECO:0000313" key="1">
    <source>
        <dbReference type="Proteomes" id="UP000046395"/>
    </source>
</evidence>
<name>A0A5S6Q7J9_TRIMR</name>
<keyword evidence="1" id="KW-1185">Reference proteome</keyword>
<reference evidence="2" key="1">
    <citation type="submission" date="2019-12" db="UniProtKB">
        <authorList>
            <consortium name="WormBaseParasite"/>
        </authorList>
    </citation>
    <scope>IDENTIFICATION</scope>
</reference>
<dbReference type="AlphaFoldDB" id="A0A5S6Q7J9"/>
<evidence type="ECO:0000313" key="2">
    <source>
        <dbReference type="WBParaSite" id="TMUE_1000003189.1"/>
    </source>
</evidence>
<dbReference type="Proteomes" id="UP000046395">
    <property type="component" value="Unassembled WGS sequence"/>
</dbReference>
<sequence length="79" mass="8891">MSSERHSGVYRRLPPNVHTSENHECLLSLAPCALNPRQQLSTLNNDVKIYFALSRAMGQSMLVNRGQKTHGAILTNLFR</sequence>
<organism evidence="1 2">
    <name type="scientific">Trichuris muris</name>
    <name type="common">Mouse whipworm</name>
    <dbReference type="NCBI Taxonomy" id="70415"/>
    <lineage>
        <taxon>Eukaryota</taxon>
        <taxon>Metazoa</taxon>
        <taxon>Ecdysozoa</taxon>
        <taxon>Nematoda</taxon>
        <taxon>Enoplea</taxon>
        <taxon>Dorylaimia</taxon>
        <taxon>Trichinellida</taxon>
        <taxon>Trichuridae</taxon>
        <taxon>Trichuris</taxon>
    </lineage>
</organism>
<dbReference type="WBParaSite" id="TMUE_1000003189.1">
    <property type="protein sequence ID" value="TMUE_1000003189.1"/>
    <property type="gene ID" value="WBGene00292370"/>
</dbReference>
<proteinExistence type="predicted"/>
<protein>
    <submittedName>
        <fullName evidence="2">Uncharacterized protein</fullName>
    </submittedName>
</protein>
<accession>A0A5S6Q7J9</accession>